<evidence type="ECO:0000313" key="2">
    <source>
        <dbReference type="EMBL" id="MDI6448407.1"/>
    </source>
</evidence>
<evidence type="ECO:0000256" key="1">
    <source>
        <dbReference type="SAM" id="SignalP"/>
    </source>
</evidence>
<dbReference type="RefSeq" id="WP_349243812.1">
    <property type="nucleotide sequence ID" value="NZ_JASCXX010000004.1"/>
</dbReference>
<sequence>MARKLTMVPLVVVFCLAGCAGSGRAPAGSGEGAARDVPILTMERLQSENLPVLQSVELWDNPYGPGLALTTDHYRIFTTLLEPLLLRTLPGFVESAYWGYNDQLPQPIQTVAKFDIYLFADRQQWERFTHAFAGDQAAVFCKIKTGAYYLNGACVVYDIGRKRTLSAIGHEGWHQFNSRHFKYRLPSWLDEGIAMLFETSTYENGMYSFDAARNYPRLGALSETLMNGKQMRLRELIATSPGEVLATDENEAVMAFYSQSYALVRFLREADRGKRVTRYHRLLWDGLLGEWPLDEEAGKTAEDRNLARTVQWNRIVGPQLFERYVGSDFDRLEQEYSLFCRRIVGGVALVRADDEDAPRITP</sequence>
<reference evidence="2" key="1">
    <citation type="submission" date="2023-05" db="EMBL/GenBank/DDBJ databases">
        <title>Anaerotaeda fermentans gen. nov., sp. nov., a novel anaerobic planctomycete of the new family within the order Sedimentisphaerales isolated from Taman Peninsula, Russia.</title>
        <authorList>
            <person name="Khomyakova M.A."/>
            <person name="Merkel A.Y."/>
            <person name="Slobodkin A.I."/>
        </authorList>
    </citation>
    <scope>NUCLEOTIDE SEQUENCE</scope>
    <source>
        <strain evidence="2">M17dextr</strain>
    </source>
</reference>
<keyword evidence="3" id="KW-1185">Reference proteome</keyword>
<feature type="chain" id="PRO_5043666925" description="DUF1570 domain-containing protein" evidence="1">
    <location>
        <begin position="28"/>
        <end position="362"/>
    </location>
</feature>
<feature type="signal peptide" evidence="1">
    <location>
        <begin position="1"/>
        <end position="27"/>
    </location>
</feature>
<evidence type="ECO:0008006" key="4">
    <source>
        <dbReference type="Google" id="ProtNLM"/>
    </source>
</evidence>
<keyword evidence="1" id="KW-0732">Signal</keyword>
<name>A0AAW6TVB9_9BACT</name>
<accession>A0AAW6TVB9</accession>
<organism evidence="2 3">
    <name type="scientific">Anaerobaca lacustris</name>
    <dbReference type="NCBI Taxonomy" id="3044600"/>
    <lineage>
        <taxon>Bacteria</taxon>
        <taxon>Pseudomonadati</taxon>
        <taxon>Planctomycetota</taxon>
        <taxon>Phycisphaerae</taxon>
        <taxon>Sedimentisphaerales</taxon>
        <taxon>Anaerobacaceae</taxon>
        <taxon>Anaerobaca</taxon>
    </lineage>
</organism>
<comment type="caution">
    <text evidence="2">The sequence shown here is derived from an EMBL/GenBank/DDBJ whole genome shotgun (WGS) entry which is preliminary data.</text>
</comment>
<evidence type="ECO:0000313" key="3">
    <source>
        <dbReference type="Proteomes" id="UP001431776"/>
    </source>
</evidence>
<proteinExistence type="predicted"/>
<dbReference type="EMBL" id="JASCXX010000004">
    <property type="protein sequence ID" value="MDI6448407.1"/>
    <property type="molecule type" value="Genomic_DNA"/>
</dbReference>
<dbReference type="Proteomes" id="UP001431776">
    <property type="component" value="Unassembled WGS sequence"/>
</dbReference>
<gene>
    <name evidence="2" type="ORF">QJ522_05075</name>
</gene>
<protein>
    <recommendedName>
        <fullName evidence="4">DUF1570 domain-containing protein</fullName>
    </recommendedName>
</protein>
<dbReference type="AlphaFoldDB" id="A0AAW6TVB9"/>